<dbReference type="InterPro" id="IPR000525">
    <property type="entry name" value="Initiator_Rep_WH1"/>
</dbReference>
<accession>A0A1G9UXA4</accession>
<dbReference type="Pfam" id="PF21205">
    <property type="entry name" value="Rep3_C"/>
    <property type="match status" value="1"/>
</dbReference>
<organism evidence="3 4">
    <name type="scientific">Catalinimonas alkaloidigena</name>
    <dbReference type="NCBI Taxonomy" id="1075417"/>
    <lineage>
        <taxon>Bacteria</taxon>
        <taxon>Pseudomonadati</taxon>
        <taxon>Bacteroidota</taxon>
        <taxon>Cytophagia</taxon>
        <taxon>Cytophagales</taxon>
        <taxon>Catalimonadaceae</taxon>
        <taxon>Catalinimonas</taxon>
    </lineage>
</organism>
<dbReference type="RefSeq" id="WP_143017508.1">
    <property type="nucleotide sequence ID" value="NZ_FNFO01000018.1"/>
</dbReference>
<dbReference type="SUPFAM" id="SSF46785">
    <property type="entry name" value="Winged helix' DNA-binding domain"/>
    <property type="match status" value="2"/>
</dbReference>
<evidence type="ECO:0000256" key="1">
    <source>
        <dbReference type="ARBA" id="ARBA00038283"/>
    </source>
</evidence>
<comment type="similarity">
    <text evidence="1">Belongs to the initiator RepB protein family.</text>
</comment>
<evidence type="ECO:0000313" key="3">
    <source>
        <dbReference type="EMBL" id="SDM64572.1"/>
    </source>
</evidence>
<sequence>MASSEKKKRDYVWQSNELVNARFTFQRLEQRIFLQTIASIRRDDNEFRDVDIDIRDMLGYELGGTAYQMIRDTCSSLLGKKIEMEDDVELRQSTRRRYRGYVLFTTVQYVEGTNTIKARLSPEIMPFLLQLKSKFTKAELDELMELDSHYSYRIYWLLKQFASFRATRDIQIDELKSMFRLEGKYDRYVDFRKNVIDQAQAELADTEMAFDYETITHKRRAVAIRFKLLKHKSDQLDLFAVQGPPPQLNHEKEVLWSPENPIWDPSYDSKFAPDERFVAIDLYRASRMLVTNGVDPQGCERWYQAMILHKLTPKYVISICKQAQEAVPQRSGKLTMATLRKRGGWIHKQFSDFLLLGDPK</sequence>
<dbReference type="Proteomes" id="UP000198510">
    <property type="component" value="Unassembled WGS sequence"/>
</dbReference>
<protein>
    <submittedName>
        <fullName evidence="3">Initiator Replication protein</fullName>
    </submittedName>
</protein>
<feature type="domain" description="Initiator Rep protein WH1" evidence="2">
    <location>
        <begin position="12"/>
        <end position="159"/>
    </location>
</feature>
<evidence type="ECO:0000313" key="4">
    <source>
        <dbReference type="Proteomes" id="UP000198510"/>
    </source>
</evidence>
<dbReference type="STRING" id="1075417.SAMN05421823_11825"/>
<keyword evidence="4" id="KW-1185">Reference proteome</keyword>
<gene>
    <name evidence="3" type="ORF">SAMN05421823_11825</name>
</gene>
<dbReference type="Pfam" id="PF01051">
    <property type="entry name" value="Rep3_N"/>
    <property type="match status" value="1"/>
</dbReference>
<dbReference type="InterPro" id="IPR036388">
    <property type="entry name" value="WH-like_DNA-bd_sf"/>
</dbReference>
<dbReference type="Gene3D" id="1.10.10.10">
    <property type="entry name" value="Winged helix-like DNA-binding domain superfamily/Winged helix DNA-binding domain"/>
    <property type="match status" value="2"/>
</dbReference>
<proteinExistence type="inferred from homology"/>
<dbReference type="OrthoDB" id="865739at2"/>
<dbReference type="InterPro" id="IPR036390">
    <property type="entry name" value="WH_DNA-bd_sf"/>
</dbReference>
<dbReference type="GO" id="GO:0003887">
    <property type="term" value="F:DNA-directed DNA polymerase activity"/>
    <property type="evidence" value="ECO:0007669"/>
    <property type="project" value="InterPro"/>
</dbReference>
<dbReference type="AlphaFoldDB" id="A0A1G9UXA4"/>
<dbReference type="GO" id="GO:0006270">
    <property type="term" value="P:DNA replication initiation"/>
    <property type="evidence" value="ECO:0007669"/>
    <property type="project" value="InterPro"/>
</dbReference>
<dbReference type="EMBL" id="FNFO01000018">
    <property type="protein sequence ID" value="SDM64572.1"/>
    <property type="molecule type" value="Genomic_DNA"/>
</dbReference>
<name>A0A1G9UXA4_9BACT</name>
<evidence type="ECO:0000259" key="2">
    <source>
        <dbReference type="Pfam" id="PF01051"/>
    </source>
</evidence>
<reference evidence="3 4" key="1">
    <citation type="submission" date="2016-10" db="EMBL/GenBank/DDBJ databases">
        <authorList>
            <person name="de Groot N.N."/>
        </authorList>
    </citation>
    <scope>NUCLEOTIDE SEQUENCE [LARGE SCALE GENOMIC DNA]</scope>
    <source>
        <strain evidence="3 4">DSM 25186</strain>
    </source>
</reference>